<comment type="caution">
    <text evidence="2">The sequence shown here is derived from an EMBL/GenBank/DDBJ whole genome shotgun (WGS) entry which is preliminary data.</text>
</comment>
<proteinExistence type="predicted"/>
<feature type="compositionally biased region" description="Basic and acidic residues" evidence="1">
    <location>
        <begin position="39"/>
        <end position="53"/>
    </location>
</feature>
<gene>
    <name evidence="2" type="ORF">EV420DRAFT_527057</name>
</gene>
<evidence type="ECO:0000313" key="3">
    <source>
        <dbReference type="Proteomes" id="UP001175211"/>
    </source>
</evidence>
<evidence type="ECO:0000313" key="2">
    <source>
        <dbReference type="EMBL" id="KAK0433582.1"/>
    </source>
</evidence>
<dbReference type="Proteomes" id="UP001175211">
    <property type="component" value="Unassembled WGS sequence"/>
</dbReference>
<organism evidence="2 3">
    <name type="scientific">Armillaria tabescens</name>
    <name type="common">Ringless honey mushroom</name>
    <name type="synonym">Agaricus tabescens</name>
    <dbReference type="NCBI Taxonomy" id="1929756"/>
    <lineage>
        <taxon>Eukaryota</taxon>
        <taxon>Fungi</taxon>
        <taxon>Dikarya</taxon>
        <taxon>Basidiomycota</taxon>
        <taxon>Agaricomycotina</taxon>
        <taxon>Agaricomycetes</taxon>
        <taxon>Agaricomycetidae</taxon>
        <taxon>Agaricales</taxon>
        <taxon>Marasmiineae</taxon>
        <taxon>Physalacriaceae</taxon>
        <taxon>Desarmillaria</taxon>
    </lineage>
</organism>
<protein>
    <submittedName>
        <fullName evidence="2">Uncharacterized protein</fullName>
    </submittedName>
</protein>
<accession>A0AA39IZW8</accession>
<dbReference type="AlphaFoldDB" id="A0AA39IZW8"/>
<sequence>MGIYCDSRSRKTLLSPTQMDTAEERRAAHNASSRRSYAKHRDSINQRRRDIYKQKKGQRNGSSLEPLDGRQGARPIEIEVNSGQPHTQRSATLTEAMDQIIRLSARFGILTLGSPRRHADIIYREYQRSVTVHRPQGFRSLLDEAVLEMSSLEQSLLEQNRVILNSASSGNEMEKLHAVLDPVRMLVGWLEEIHFEAMISPVNLRAKYLRRELAFLKYD</sequence>
<dbReference type="EMBL" id="JAUEPS010000221">
    <property type="protein sequence ID" value="KAK0433582.1"/>
    <property type="molecule type" value="Genomic_DNA"/>
</dbReference>
<evidence type="ECO:0000256" key="1">
    <source>
        <dbReference type="SAM" id="MobiDB-lite"/>
    </source>
</evidence>
<dbReference type="RefSeq" id="XP_060321540.1">
    <property type="nucleotide sequence ID" value="XM_060482479.1"/>
</dbReference>
<name>A0AA39IZW8_ARMTA</name>
<feature type="region of interest" description="Disordered" evidence="1">
    <location>
        <begin position="1"/>
        <end position="74"/>
    </location>
</feature>
<dbReference type="GeneID" id="85366027"/>
<keyword evidence="3" id="KW-1185">Reference proteome</keyword>
<reference evidence="2" key="1">
    <citation type="submission" date="2023-06" db="EMBL/GenBank/DDBJ databases">
        <authorList>
            <consortium name="Lawrence Berkeley National Laboratory"/>
            <person name="Ahrendt S."/>
            <person name="Sahu N."/>
            <person name="Indic B."/>
            <person name="Wong-Bajracharya J."/>
            <person name="Merenyi Z."/>
            <person name="Ke H.-M."/>
            <person name="Monk M."/>
            <person name="Kocsube S."/>
            <person name="Drula E."/>
            <person name="Lipzen A."/>
            <person name="Balint B."/>
            <person name="Henrissat B."/>
            <person name="Andreopoulos B."/>
            <person name="Martin F.M."/>
            <person name="Harder C.B."/>
            <person name="Rigling D."/>
            <person name="Ford K.L."/>
            <person name="Foster G.D."/>
            <person name="Pangilinan J."/>
            <person name="Papanicolaou A."/>
            <person name="Barry K."/>
            <person name="LaButti K."/>
            <person name="Viragh M."/>
            <person name="Koriabine M."/>
            <person name="Yan M."/>
            <person name="Riley R."/>
            <person name="Champramary S."/>
            <person name="Plett K.L."/>
            <person name="Tsai I.J."/>
            <person name="Slot J."/>
            <person name="Sipos G."/>
            <person name="Plett J."/>
            <person name="Nagy L.G."/>
            <person name="Grigoriev I.V."/>
        </authorList>
    </citation>
    <scope>NUCLEOTIDE SEQUENCE</scope>
    <source>
        <strain evidence="2">CCBAS 213</strain>
    </source>
</reference>